<evidence type="ECO:0000313" key="2">
    <source>
        <dbReference type="EMBL" id="GAI75615.1"/>
    </source>
</evidence>
<sequence>MEISGFKATGAGAWDYEGWPDGTPVKDRKILAGIYIGEDVTGCNIHDNVLEGNRDGIYLGEGSSGNTFERNNASENYEGFELTQSGIEGSHYNTFRGNIANYNFEYGFRMNSSSYNTFIDNTANHNGLESGEGRGFWAVGGSGNDNNTFTGNTANGNDRAGFQLNMGTGTTFTGNTADGNLGEAVDGDYEWAGIIIDSGEDLADFTMTGNTITGHEIGILIWTVG</sequence>
<dbReference type="Pfam" id="PF13229">
    <property type="entry name" value="Beta_helix"/>
    <property type="match status" value="1"/>
</dbReference>
<feature type="non-terminal residue" evidence="2">
    <location>
        <position position="225"/>
    </location>
</feature>
<dbReference type="InterPro" id="IPR022441">
    <property type="entry name" value="Para_beta_helix_rpt-2"/>
</dbReference>
<dbReference type="SUPFAM" id="SSF51126">
    <property type="entry name" value="Pectin lyase-like"/>
    <property type="match status" value="1"/>
</dbReference>
<dbReference type="InterPro" id="IPR006626">
    <property type="entry name" value="PbH1"/>
</dbReference>
<dbReference type="InterPro" id="IPR012334">
    <property type="entry name" value="Pectin_lyas_fold"/>
</dbReference>
<organism evidence="2">
    <name type="scientific">marine sediment metagenome</name>
    <dbReference type="NCBI Taxonomy" id="412755"/>
    <lineage>
        <taxon>unclassified sequences</taxon>
        <taxon>metagenomes</taxon>
        <taxon>ecological metagenomes</taxon>
    </lineage>
</organism>
<dbReference type="NCBIfam" id="TIGR03804">
    <property type="entry name" value="para_beta_helix"/>
    <property type="match status" value="3"/>
</dbReference>
<protein>
    <recommendedName>
        <fullName evidence="1">Right handed beta helix domain-containing protein</fullName>
    </recommendedName>
</protein>
<dbReference type="AlphaFoldDB" id="X1SJR4"/>
<dbReference type="EMBL" id="BARW01005122">
    <property type="protein sequence ID" value="GAI75615.1"/>
    <property type="molecule type" value="Genomic_DNA"/>
</dbReference>
<proteinExistence type="predicted"/>
<dbReference type="InterPro" id="IPR011050">
    <property type="entry name" value="Pectin_lyase_fold/virulence"/>
</dbReference>
<dbReference type="Gene3D" id="2.160.20.10">
    <property type="entry name" value="Single-stranded right-handed beta-helix, Pectin lyase-like"/>
    <property type="match status" value="1"/>
</dbReference>
<dbReference type="SMART" id="SM00710">
    <property type="entry name" value="PbH1"/>
    <property type="match status" value="7"/>
</dbReference>
<gene>
    <name evidence="2" type="ORF">S12H4_11417</name>
</gene>
<dbReference type="InterPro" id="IPR039448">
    <property type="entry name" value="Beta_helix"/>
</dbReference>
<name>X1SJR4_9ZZZZ</name>
<accession>X1SJR4</accession>
<comment type="caution">
    <text evidence="2">The sequence shown here is derived from an EMBL/GenBank/DDBJ whole genome shotgun (WGS) entry which is preliminary data.</text>
</comment>
<evidence type="ECO:0000259" key="1">
    <source>
        <dbReference type="Pfam" id="PF13229"/>
    </source>
</evidence>
<reference evidence="2" key="1">
    <citation type="journal article" date="2014" name="Front. Microbiol.">
        <title>High frequency of phylogenetically diverse reductive dehalogenase-homologous genes in deep subseafloor sedimentary metagenomes.</title>
        <authorList>
            <person name="Kawai M."/>
            <person name="Futagami T."/>
            <person name="Toyoda A."/>
            <person name="Takaki Y."/>
            <person name="Nishi S."/>
            <person name="Hori S."/>
            <person name="Arai W."/>
            <person name="Tsubouchi T."/>
            <person name="Morono Y."/>
            <person name="Uchiyama I."/>
            <person name="Ito T."/>
            <person name="Fujiyama A."/>
            <person name="Inagaki F."/>
            <person name="Takami H."/>
        </authorList>
    </citation>
    <scope>NUCLEOTIDE SEQUENCE</scope>
    <source>
        <strain evidence="2">Expedition CK06-06</strain>
    </source>
</reference>
<feature type="domain" description="Right handed beta helix" evidence="1">
    <location>
        <begin position="88"/>
        <end position="223"/>
    </location>
</feature>